<accession>A0A428MW21</accession>
<dbReference type="EMBL" id="RBVX01000039">
    <property type="protein sequence ID" value="RSL30276.1"/>
    <property type="molecule type" value="Genomic_DNA"/>
</dbReference>
<evidence type="ECO:0000256" key="2">
    <source>
        <dbReference type="ARBA" id="ARBA00022448"/>
    </source>
</evidence>
<dbReference type="InterPro" id="IPR058533">
    <property type="entry name" value="Cation_efflux_TM"/>
</dbReference>
<dbReference type="InterPro" id="IPR027470">
    <property type="entry name" value="Cation_efflux_CTD"/>
</dbReference>
<keyword evidence="3 7" id="KW-0812">Transmembrane</keyword>
<feature type="transmembrane region" description="Helical" evidence="7">
    <location>
        <begin position="116"/>
        <end position="135"/>
    </location>
</feature>
<feature type="transmembrane region" description="Helical" evidence="7">
    <location>
        <begin position="198"/>
        <end position="218"/>
    </location>
</feature>
<feature type="transmembrane region" description="Helical" evidence="7">
    <location>
        <begin position="171"/>
        <end position="192"/>
    </location>
</feature>
<comment type="caution">
    <text evidence="10">The sequence shown here is derived from an EMBL/GenBank/DDBJ whole genome shotgun (WGS) entry which is preliminary data.</text>
</comment>
<evidence type="ECO:0000256" key="4">
    <source>
        <dbReference type="ARBA" id="ARBA00022989"/>
    </source>
</evidence>
<comment type="subcellular location">
    <subcellularLocation>
        <location evidence="1">Membrane</location>
        <topology evidence="1">Multi-pass membrane protein</topology>
    </subcellularLocation>
</comment>
<keyword evidence="4 7" id="KW-1133">Transmembrane helix</keyword>
<reference evidence="10 11" key="1">
    <citation type="submission" date="2018-10" db="EMBL/GenBank/DDBJ databases">
        <title>Draft genome sequence of Bacillus salarius IM0101, isolated from a hypersaline soil in Inner Mongolia, China.</title>
        <authorList>
            <person name="Yamprayoonswat W."/>
            <person name="Boonvisut S."/>
            <person name="Jumpathong W."/>
            <person name="Sittihan S."/>
            <person name="Ruangsuj P."/>
            <person name="Wanthongcharoen S."/>
            <person name="Thongpramul N."/>
            <person name="Pimmason S."/>
            <person name="Yu B."/>
            <person name="Yasawong M."/>
        </authorList>
    </citation>
    <scope>NUCLEOTIDE SEQUENCE [LARGE SCALE GENOMIC DNA]</scope>
    <source>
        <strain evidence="10 11">IM0101</strain>
    </source>
</reference>
<feature type="transmembrane region" description="Helical" evidence="7">
    <location>
        <begin position="77"/>
        <end position="96"/>
    </location>
</feature>
<evidence type="ECO:0000256" key="1">
    <source>
        <dbReference type="ARBA" id="ARBA00004141"/>
    </source>
</evidence>
<dbReference type="GO" id="GO:0016020">
    <property type="term" value="C:membrane"/>
    <property type="evidence" value="ECO:0007669"/>
    <property type="project" value="UniProtKB-SubCell"/>
</dbReference>
<dbReference type="InterPro" id="IPR036837">
    <property type="entry name" value="Cation_efflux_CTD_sf"/>
</dbReference>
<gene>
    <name evidence="10" type="ORF">D7Z54_26530</name>
</gene>
<protein>
    <submittedName>
        <fullName evidence="10">Cation transporter</fullName>
    </submittedName>
</protein>
<organism evidence="10 11">
    <name type="scientific">Salibacterium salarium</name>
    <dbReference type="NCBI Taxonomy" id="284579"/>
    <lineage>
        <taxon>Bacteria</taxon>
        <taxon>Bacillati</taxon>
        <taxon>Bacillota</taxon>
        <taxon>Bacilli</taxon>
        <taxon>Bacillales</taxon>
        <taxon>Bacillaceae</taxon>
    </lineage>
</organism>
<dbReference type="AlphaFoldDB" id="A0A428MW21"/>
<dbReference type="Pfam" id="PF16916">
    <property type="entry name" value="ZT_dimer"/>
    <property type="match status" value="1"/>
</dbReference>
<dbReference type="GO" id="GO:0006829">
    <property type="term" value="P:zinc ion transport"/>
    <property type="evidence" value="ECO:0007669"/>
    <property type="project" value="InterPro"/>
</dbReference>
<dbReference type="RefSeq" id="WP_125560813.1">
    <property type="nucleotide sequence ID" value="NZ_RBVX01000039.1"/>
</dbReference>
<evidence type="ECO:0000259" key="8">
    <source>
        <dbReference type="Pfam" id="PF01545"/>
    </source>
</evidence>
<dbReference type="InterPro" id="IPR040177">
    <property type="entry name" value="SLC30A9"/>
</dbReference>
<dbReference type="PANTHER" id="PTHR13414">
    <property type="entry name" value="HUEL-CATION TRANSPORTER"/>
    <property type="match status" value="1"/>
</dbReference>
<evidence type="ECO:0000256" key="6">
    <source>
        <dbReference type="SAM" id="MobiDB-lite"/>
    </source>
</evidence>
<evidence type="ECO:0000313" key="11">
    <source>
        <dbReference type="Proteomes" id="UP000275076"/>
    </source>
</evidence>
<dbReference type="InterPro" id="IPR002524">
    <property type="entry name" value="Cation_efflux"/>
</dbReference>
<dbReference type="GO" id="GO:0008324">
    <property type="term" value="F:monoatomic cation transmembrane transporter activity"/>
    <property type="evidence" value="ECO:0007669"/>
    <property type="project" value="InterPro"/>
</dbReference>
<dbReference type="Gene3D" id="1.20.1510.10">
    <property type="entry name" value="Cation efflux protein transmembrane domain"/>
    <property type="match status" value="1"/>
</dbReference>
<dbReference type="InterPro" id="IPR027469">
    <property type="entry name" value="Cation_efflux_TMD_sf"/>
</dbReference>
<keyword evidence="5 7" id="KW-0472">Membrane</keyword>
<dbReference type="NCBIfam" id="TIGR01297">
    <property type="entry name" value="CDF"/>
    <property type="match status" value="1"/>
</dbReference>
<feature type="domain" description="Cation efflux protein transmembrane" evidence="8">
    <location>
        <begin position="17"/>
        <end position="225"/>
    </location>
</feature>
<sequence>MSSIIDFFKRGNTSSGVAALGNTGLTIAKGIGAFISGSGSMFATTMHSAADATNQGFVFFGSALAEKEPTEQFPAGFGRVINLFVLVAVVIVSIMAYETIIKGWGIIQNPKAPTNFWLNVIILSIAVAVDGFVLVKAMKEVVKESHSSATGWQIAPEAFKNAQYSAPPTRLVFYEDIVATFGAFLALVFVILSDLTGAYVLDGVGSVLIGLLLIGIALKIGYDNTIGLIGVAAPKKADERITNLIMEQEYVEDIKRMRILREGKDYHVEGYVELTKGLSLDKADDIKRQIREAVLEDPDVDDVTLGVVETDEKQDLKPNDKPQSE</sequence>
<evidence type="ECO:0000313" key="10">
    <source>
        <dbReference type="EMBL" id="RSL30276.1"/>
    </source>
</evidence>
<keyword evidence="11" id="KW-1185">Reference proteome</keyword>
<feature type="compositionally biased region" description="Basic and acidic residues" evidence="6">
    <location>
        <begin position="310"/>
        <end position="325"/>
    </location>
</feature>
<name>A0A428MW21_9BACI</name>
<dbReference type="Proteomes" id="UP000275076">
    <property type="component" value="Unassembled WGS sequence"/>
</dbReference>
<feature type="domain" description="Cation efflux protein cytoplasmic" evidence="9">
    <location>
        <begin position="237"/>
        <end position="304"/>
    </location>
</feature>
<feature type="region of interest" description="Disordered" evidence="6">
    <location>
        <begin position="306"/>
        <end position="325"/>
    </location>
</feature>
<dbReference type="Pfam" id="PF01545">
    <property type="entry name" value="Cation_efflux"/>
    <property type="match status" value="1"/>
</dbReference>
<evidence type="ECO:0000256" key="5">
    <source>
        <dbReference type="ARBA" id="ARBA00023136"/>
    </source>
</evidence>
<dbReference type="SUPFAM" id="SSF161111">
    <property type="entry name" value="Cation efflux protein transmembrane domain-like"/>
    <property type="match status" value="1"/>
</dbReference>
<keyword evidence="2" id="KW-0813">Transport</keyword>
<dbReference type="OrthoDB" id="9806522at2"/>
<evidence type="ECO:0000259" key="9">
    <source>
        <dbReference type="Pfam" id="PF16916"/>
    </source>
</evidence>
<dbReference type="SUPFAM" id="SSF160240">
    <property type="entry name" value="Cation efflux protein cytoplasmic domain-like"/>
    <property type="match status" value="1"/>
</dbReference>
<evidence type="ECO:0000256" key="3">
    <source>
        <dbReference type="ARBA" id="ARBA00022692"/>
    </source>
</evidence>
<dbReference type="Gene3D" id="3.30.70.1350">
    <property type="entry name" value="Cation efflux protein, cytoplasmic domain"/>
    <property type="match status" value="1"/>
</dbReference>
<dbReference type="PANTHER" id="PTHR13414:SF9">
    <property type="entry name" value="PROTON-COUPLED ZINC ANTIPORTER SLC30A9, MITOCHONDRIAL"/>
    <property type="match status" value="1"/>
</dbReference>
<proteinExistence type="predicted"/>
<evidence type="ECO:0000256" key="7">
    <source>
        <dbReference type="SAM" id="Phobius"/>
    </source>
</evidence>